<dbReference type="AlphaFoldDB" id="A0ABD3GM78"/>
<name>A0ABD3GM78_9MARC</name>
<gene>
    <name evidence="4" type="ORF">R1sor_022091</name>
</gene>
<keyword evidence="1" id="KW-0863">Zinc-finger</keyword>
<dbReference type="SUPFAM" id="SSF57756">
    <property type="entry name" value="Retrovirus zinc finger-like domains"/>
    <property type="match status" value="1"/>
</dbReference>
<evidence type="ECO:0000313" key="5">
    <source>
        <dbReference type="Proteomes" id="UP001633002"/>
    </source>
</evidence>
<dbReference type="GO" id="GO:0008270">
    <property type="term" value="F:zinc ion binding"/>
    <property type="evidence" value="ECO:0007669"/>
    <property type="project" value="UniProtKB-KW"/>
</dbReference>
<evidence type="ECO:0000256" key="1">
    <source>
        <dbReference type="PROSITE-ProRule" id="PRU00047"/>
    </source>
</evidence>
<dbReference type="Pfam" id="PF00098">
    <property type="entry name" value="zf-CCHC"/>
    <property type="match status" value="1"/>
</dbReference>
<keyword evidence="5" id="KW-1185">Reference proteome</keyword>
<evidence type="ECO:0000256" key="2">
    <source>
        <dbReference type="SAM" id="MobiDB-lite"/>
    </source>
</evidence>
<sequence>MGSPSGSRSKDSPSSKSDRNRGNSVRAPPRRDLFNDGGNANVNSPLQSAPPLMIANQIFEASPVGQQQAASPITARWVSGTQSYARIAATHGERQPARIDSANLDPGGNISGADLAAAVTDSQPENSRHSAPLHHNENQGENRSGSPQSHHSRSQENGLSGSPQIQFTHTRDADKDSWAASEVEISEEDDEGCYSLSELDEDKRQDRAYMRHRRWKKGVMKEVSEAFRQLPELNGIGAEEEVAVEHTFTFDAQVRMQAQKRRGEDCGIVFCTVDMSPSRDMFTQWIYQEVENKAAVQSTHIKVIAPRHYLVLPRSRDSMLAAGPYYMRKRMVLQTAGVTDKGESKFRNIRGCVLMDMSKPLPNTMRLNLNGEIRKIAIKYDTLPDACFLCQERGHFARSCPQKNTKAAMDPEQQARAGQADFIPVRRGGRNPVARVQPNNEGAGPSNPYAPLTEAETEDEAESNQASQSQSKEGTGTQVPVQIPASTAPESTTGEAATGTRDPGNTGGGLLDLNQSPALTSQTALNKQSEKDRRKARKKEKKLEARRRRALSGLPPEALTATDQDDTSTASEEDNANNGDSETGSGKFWQRADGKKPRGNKTTMETDGRWADQT</sequence>
<accession>A0ABD3GM78</accession>
<feature type="region of interest" description="Disordered" evidence="2">
    <location>
        <begin position="88"/>
        <end position="198"/>
    </location>
</feature>
<reference evidence="4 5" key="1">
    <citation type="submission" date="2024-09" db="EMBL/GenBank/DDBJ databases">
        <title>Chromosome-scale assembly of Riccia sorocarpa.</title>
        <authorList>
            <person name="Paukszto L."/>
        </authorList>
    </citation>
    <scope>NUCLEOTIDE SEQUENCE [LARGE SCALE GENOMIC DNA]</scope>
    <source>
        <strain evidence="4">LP-2024</strain>
        <tissue evidence="4">Aerial parts of the thallus</tissue>
    </source>
</reference>
<feature type="compositionally biased region" description="Polar residues" evidence="2">
    <location>
        <begin position="38"/>
        <end position="47"/>
    </location>
</feature>
<feature type="region of interest" description="Disordered" evidence="2">
    <location>
        <begin position="402"/>
        <end position="614"/>
    </location>
</feature>
<dbReference type="InterPro" id="IPR036875">
    <property type="entry name" value="Znf_CCHC_sf"/>
</dbReference>
<feature type="compositionally biased region" description="Basic and acidic residues" evidence="2">
    <location>
        <begin position="604"/>
        <end position="614"/>
    </location>
</feature>
<comment type="caution">
    <text evidence="4">The sequence shown here is derived from an EMBL/GenBank/DDBJ whole genome shotgun (WGS) entry which is preliminary data.</text>
</comment>
<dbReference type="InterPro" id="IPR001878">
    <property type="entry name" value="Znf_CCHC"/>
</dbReference>
<feature type="domain" description="CCHC-type" evidence="3">
    <location>
        <begin position="387"/>
        <end position="402"/>
    </location>
</feature>
<feature type="compositionally biased region" description="Polar residues" evidence="2">
    <location>
        <begin position="474"/>
        <end position="495"/>
    </location>
</feature>
<feature type="region of interest" description="Disordered" evidence="2">
    <location>
        <begin position="1"/>
        <end position="48"/>
    </location>
</feature>
<feature type="compositionally biased region" description="Basic and acidic residues" evidence="2">
    <location>
        <begin position="8"/>
        <end position="21"/>
    </location>
</feature>
<feature type="compositionally biased region" description="Low complexity" evidence="2">
    <location>
        <begin position="463"/>
        <end position="473"/>
    </location>
</feature>
<keyword evidence="1" id="KW-0479">Metal-binding</keyword>
<dbReference type="Gene3D" id="4.10.60.10">
    <property type="entry name" value="Zinc finger, CCHC-type"/>
    <property type="match status" value="1"/>
</dbReference>
<protein>
    <recommendedName>
        <fullName evidence="3">CCHC-type domain-containing protein</fullName>
    </recommendedName>
</protein>
<proteinExistence type="predicted"/>
<dbReference type="PROSITE" id="PS50158">
    <property type="entry name" value="ZF_CCHC"/>
    <property type="match status" value="1"/>
</dbReference>
<dbReference type="EMBL" id="JBJQOH010000007">
    <property type="protein sequence ID" value="KAL3679135.1"/>
    <property type="molecule type" value="Genomic_DNA"/>
</dbReference>
<dbReference type="Proteomes" id="UP001633002">
    <property type="component" value="Unassembled WGS sequence"/>
</dbReference>
<dbReference type="SMART" id="SM00343">
    <property type="entry name" value="ZnF_C2HC"/>
    <property type="match status" value="1"/>
</dbReference>
<keyword evidence="1" id="KW-0862">Zinc</keyword>
<feature type="compositionally biased region" description="Polar residues" evidence="2">
    <location>
        <begin position="513"/>
        <end position="527"/>
    </location>
</feature>
<organism evidence="4 5">
    <name type="scientific">Riccia sorocarpa</name>
    <dbReference type="NCBI Taxonomy" id="122646"/>
    <lineage>
        <taxon>Eukaryota</taxon>
        <taxon>Viridiplantae</taxon>
        <taxon>Streptophyta</taxon>
        <taxon>Embryophyta</taxon>
        <taxon>Marchantiophyta</taxon>
        <taxon>Marchantiopsida</taxon>
        <taxon>Marchantiidae</taxon>
        <taxon>Marchantiales</taxon>
        <taxon>Ricciaceae</taxon>
        <taxon>Riccia</taxon>
    </lineage>
</organism>
<evidence type="ECO:0000259" key="3">
    <source>
        <dbReference type="PROSITE" id="PS50158"/>
    </source>
</evidence>
<feature type="compositionally biased region" description="Polar residues" evidence="2">
    <location>
        <begin position="141"/>
        <end position="168"/>
    </location>
</feature>
<feature type="compositionally biased region" description="Basic residues" evidence="2">
    <location>
        <begin position="534"/>
        <end position="550"/>
    </location>
</feature>
<feature type="compositionally biased region" description="Acidic residues" evidence="2">
    <location>
        <begin position="563"/>
        <end position="575"/>
    </location>
</feature>
<evidence type="ECO:0000313" key="4">
    <source>
        <dbReference type="EMBL" id="KAL3679135.1"/>
    </source>
</evidence>